<evidence type="ECO:0000256" key="7">
    <source>
        <dbReference type="ARBA" id="ARBA00047899"/>
    </source>
</evidence>
<dbReference type="Pfam" id="PF00069">
    <property type="entry name" value="Pkinase"/>
    <property type="match status" value="1"/>
</dbReference>
<dbReference type="Gene3D" id="1.10.510.10">
    <property type="entry name" value="Transferase(Phosphotransferase) domain 1"/>
    <property type="match status" value="1"/>
</dbReference>
<dbReference type="InterPro" id="IPR053235">
    <property type="entry name" value="Ser_Thr_kinase"/>
</dbReference>
<evidence type="ECO:0000256" key="8">
    <source>
        <dbReference type="ARBA" id="ARBA00048679"/>
    </source>
</evidence>
<dbReference type="CDD" id="cd14014">
    <property type="entry name" value="STKc_PknB_like"/>
    <property type="match status" value="1"/>
</dbReference>
<feature type="domain" description="Protein kinase" evidence="10">
    <location>
        <begin position="15"/>
        <end position="270"/>
    </location>
</feature>
<evidence type="ECO:0000256" key="9">
    <source>
        <dbReference type="SAM" id="Phobius"/>
    </source>
</evidence>
<dbReference type="PANTHER" id="PTHR24361:SF433">
    <property type="entry name" value="PROTEIN KINASE DOMAIN-CONTAINING PROTEIN"/>
    <property type="match status" value="1"/>
</dbReference>
<keyword evidence="5" id="KW-0418">Kinase</keyword>
<keyword evidence="3" id="KW-0808">Transferase</keyword>
<dbReference type="SUPFAM" id="SSF56112">
    <property type="entry name" value="Protein kinase-like (PK-like)"/>
    <property type="match status" value="1"/>
</dbReference>
<keyword evidence="2" id="KW-0723">Serine/threonine-protein kinase</keyword>
<evidence type="ECO:0000259" key="10">
    <source>
        <dbReference type="PROSITE" id="PS50011"/>
    </source>
</evidence>
<feature type="transmembrane region" description="Helical" evidence="9">
    <location>
        <begin position="347"/>
        <end position="374"/>
    </location>
</feature>
<dbReference type="EC" id="2.7.11.1" evidence="1"/>
<comment type="catalytic activity">
    <reaction evidence="8">
        <text>L-seryl-[protein] + ATP = O-phospho-L-seryl-[protein] + ADP + H(+)</text>
        <dbReference type="Rhea" id="RHEA:17989"/>
        <dbReference type="Rhea" id="RHEA-COMP:9863"/>
        <dbReference type="Rhea" id="RHEA-COMP:11604"/>
        <dbReference type="ChEBI" id="CHEBI:15378"/>
        <dbReference type="ChEBI" id="CHEBI:29999"/>
        <dbReference type="ChEBI" id="CHEBI:30616"/>
        <dbReference type="ChEBI" id="CHEBI:83421"/>
        <dbReference type="ChEBI" id="CHEBI:456216"/>
        <dbReference type="EC" id="2.7.11.1"/>
    </reaction>
</comment>
<reference evidence="11" key="1">
    <citation type="submission" date="2020-05" db="EMBL/GenBank/DDBJ databases">
        <authorList>
            <person name="Chiriac C."/>
            <person name="Salcher M."/>
            <person name="Ghai R."/>
            <person name="Kavagutti S V."/>
        </authorList>
    </citation>
    <scope>NUCLEOTIDE SEQUENCE</scope>
</reference>
<dbReference type="InterPro" id="IPR000719">
    <property type="entry name" value="Prot_kinase_dom"/>
</dbReference>
<feature type="transmembrane region" description="Helical" evidence="9">
    <location>
        <begin position="317"/>
        <end position="335"/>
    </location>
</feature>
<name>A0A6J7SRW4_9ZZZZ</name>
<dbReference type="InterPro" id="IPR011009">
    <property type="entry name" value="Kinase-like_dom_sf"/>
</dbReference>
<sequence>MAAKKPETENIFGDWQAIHQIARGGMGVAVKARNLQTQQVAALKFLLPREKEKDPKKLQAEFKRFKNEKETLEKFDSKYISKFYDADLDFNPPWIAMQYFAGITVWDEIDDNGPIEENKWWELAHDLLSGLCYIHDEKGRVHRDLNPKNVMLVFGGARLIDFGIARLEGSDSSATHAYGFSGYTSPEHYTKAAHPKNDVFVAATVLTFAGTGEIPWKADTSGQYLGSIFKDAPNYRGLKEKQQKLLKAMHQKDPSDRLTAAKALSLLESLTKSMPDKKAVPLRAVKEVKKVYQAPSISSKQSNDLGLKEFWQENRGLFFLCLVTGGWGLLFYWLWRRKKKLPPIEKPILFKVIISALLSFIGYGITAFIPTFYWSKKLADKNLFRNAIGACFLTPFSLMVIGAETPDGETSGWVVFYSGLILFLIYRVHKRVYQLLSDGFVPEKKSKRVKKKAEKVAEPEIEIVEEVVEAPEVKVSTDSNFTTGEVSWENVKQTIFQYLASRKGKQFNVEILSNEYTGIYFQGYSEPGGYITVEAASNISVQPPLQIENRKGMIKIGWEPPSDGLPNFIKFLDLKESENSEIAKLFVETIRSGYFLKLGSFKIEV</sequence>
<evidence type="ECO:0000256" key="2">
    <source>
        <dbReference type="ARBA" id="ARBA00022527"/>
    </source>
</evidence>
<dbReference type="PANTHER" id="PTHR24361">
    <property type="entry name" value="MITOGEN-ACTIVATED KINASE KINASE KINASE"/>
    <property type="match status" value="1"/>
</dbReference>
<gene>
    <name evidence="11" type="ORF">UFOPK4284_00016</name>
</gene>
<proteinExistence type="predicted"/>
<accession>A0A6J7SRW4</accession>
<keyword evidence="9" id="KW-1133">Transmembrane helix</keyword>
<evidence type="ECO:0000256" key="6">
    <source>
        <dbReference type="ARBA" id="ARBA00022840"/>
    </source>
</evidence>
<protein>
    <recommendedName>
        <fullName evidence="1">non-specific serine/threonine protein kinase</fullName>
        <ecNumber evidence="1">2.7.11.1</ecNumber>
    </recommendedName>
</protein>
<evidence type="ECO:0000256" key="4">
    <source>
        <dbReference type="ARBA" id="ARBA00022741"/>
    </source>
</evidence>
<organism evidence="11">
    <name type="scientific">freshwater metagenome</name>
    <dbReference type="NCBI Taxonomy" id="449393"/>
    <lineage>
        <taxon>unclassified sequences</taxon>
        <taxon>metagenomes</taxon>
        <taxon>ecological metagenomes</taxon>
    </lineage>
</organism>
<dbReference type="GO" id="GO:0004674">
    <property type="term" value="F:protein serine/threonine kinase activity"/>
    <property type="evidence" value="ECO:0007669"/>
    <property type="project" value="UniProtKB-KW"/>
</dbReference>
<keyword evidence="9" id="KW-0472">Membrane</keyword>
<comment type="catalytic activity">
    <reaction evidence="7">
        <text>L-threonyl-[protein] + ATP = O-phospho-L-threonyl-[protein] + ADP + H(+)</text>
        <dbReference type="Rhea" id="RHEA:46608"/>
        <dbReference type="Rhea" id="RHEA-COMP:11060"/>
        <dbReference type="Rhea" id="RHEA-COMP:11605"/>
        <dbReference type="ChEBI" id="CHEBI:15378"/>
        <dbReference type="ChEBI" id="CHEBI:30013"/>
        <dbReference type="ChEBI" id="CHEBI:30616"/>
        <dbReference type="ChEBI" id="CHEBI:61977"/>
        <dbReference type="ChEBI" id="CHEBI:456216"/>
        <dbReference type="EC" id="2.7.11.1"/>
    </reaction>
</comment>
<feature type="transmembrane region" description="Helical" evidence="9">
    <location>
        <begin position="410"/>
        <end position="428"/>
    </location>
</feature>
<evidence type="ECO:0000313" key="11">
    <source>
        <dbReference type="EMBL" id="CAB5043723.1"/>
    </source>
</evidence>
<dbReference type="EMBL" id="CAFBQE010000001">
    <property type="protein sequence ID" value="CAB5043723.1"/>
    <property type="molecule type" value="Genomic_DNA"/>
</dbReference>
<evidence type="ECO:0000256" key="3">
    <source>
        <dbReference type="ARBA" id="ARBA00022679"/>
    </source>
</evidence>
<dbReference type="GO" id="GO:0005737">
    <property type="term" value="C:cytoplasm"/>
    <property type="evidence" value="ECO:0007669"/>
    <property type="project" value="TreeGrafter"/>
</dbReference>
<feature type="transmembrane region" description="Helical" evidence="9">
    <location>
        <begin position="386"/>
        <end position="404"/>
    </location>
</feature>
<dbReference type="PROSITE" id="PS50011">
    <property type="entry name" value="PROTEIN_KINASE_DOM"/>
    <property type="match status" value="1"/>
</dbReference>
<evidence type="ECO:0000256" key="5">
    <source>
        <dbReference type="ARBA" id="ARBA00022777"/>
    </source>
</evidence>
<evidence type="ECO:0000256" key="1">
    <source>
        <dbReference type="ARBA" id="ARBA00012513"/>
    </source>
</evidence>
<dbReference type="GO" id="GO:0005524">
    <property type="term" value="F:ATP binding"/>
    <property type="evidence" value="ECO:0007669"/>
    <property type="project" value="UniProtKB-KW"/>
</dbReference>
<dbReference type="AlphaFoldDB" id="A0A6J7SRW4"/>
<keyword evidence="9" id="KW-0812">Transmembrane</keyword>
<keyword evidence="6" id="KW-0067">ATP-binding</keyword>
<keyword evidence="4" id="KW-0547">Nucleotide-binding</keyword>